<reference evidence="1" key="1">
    <citation type="submission" date="2019-05" db="EMBL/GenBank/DDBJ databases">
        <authorList>
            <consortium name="Pathogen Informatics"/>
        </authorList>
    </citation>
    <scope>NUCLEOTIDE SEQUENCE [LARGE SCALE GENOMIC DNA]</scope>
    <source>
        <strain evidence="1">NCTC12965</strain>
    </source>
</reference>
<evidence type="ECO:0000313" key="1">
    <source>
        <dbReference type="EMBL" id="VTR40762.1"/>
    </source>
</evidence>
<dbReference type="GO" id="GO:0016491">
    <property type="term" value="F:oxidoreductase activity"/>
    <property type="evidence" value="ECO:0007669"/>
    <property type="project" value="InterPro"/>
</dbReference>
<protein>
    <submittedName>
        <fullName evidence="1">Thiol:disulfide interchange protein DsbA</fullName>
    </submittedName>
</protein>
<dbReference type="InterPro" id="IPR036249">
    <property type="entry name" value="Thioredoxin-like_sf"/>
</dbReference>
<dbReference type="Gene3D" id="3.40.30.10">
    <property type="entry name" value="Glutaredoxin"/>
    <property type="match status" value="1"/>
</dbReference>
<dbReference type="PANTHER" id="PTHR35891">
    <property type="entry name" value="THIOL:DISULFIDE INTERCHANGE PROTEIN DSBA"/>
    <property type="match status" value="1"/>
</dbReference>
<name>A0A0F7H6L5_SERFO</name>
<dbReference type="STRING" id="47917.AV650_24930"/>
<organism evidence="1">
    <name type="scientific">Serratia fonticola</name>
    <dbReference type="NCBI Taxonomy" id="47917"/>
    <lineage>
        <taxon>Bacteria</taxon>
        <taxon>Pseudomonadati</taxon>
        <taxon>Pseudomonadota</taxon>
        <taxon>Gammaproteobacteria</taxon>
        <taxon>Enterobacterales</taxon>
        <taxon>Yersiniaceae</taxon>
        <taxon>Serratia</taxon>
    </lineage>
</organism>
<dbReference type="PANTHER" id="PTHR35891:SF3">
    <property type="entry name" value="THIOL:DISULFIDE INTERCHANGE PROTEIN DSBL"/>
    <property type="match status" value="1"/>
</dbReference>
<dbReference type="InterPro" id="IPR001853">
    <property type="entry name" value="DSBA-like_thioredoxin_dom"/>
</dbReference>
<dbReference type="GeneID" id="30318958"/>
<dbReference type="RefSeq" id="WP_024485003.1">
    <property type="nucleotide sequence ID" value="NZ_CAMKUH010000015.1"/>
</dbReference>
<proteinExistence type="predicted"/>
<dbReference type="AlphaFoldDB" id="A0A0F7H6L5"/>
<gene>
    <name evidence="1" type="primary">dsbA_2</name>
    <name evidence="1" type="ORF">NCTC12965_04550</name>
</gene>
<accession>A0A0F7H6L5</accession>
<dbReference type="Pfam" id="PF01323">
    <property type="entry name" value="DSBA"/>
    <property type="match status" value="1"/>
</dbReference>
<sequence>MFKRPLLLLIYTLAIIVISSLITTAYFHYFVLNQGIEQQALVAVSDDEIKNSPIKEGNTIVEIFSYGCHYCAINEENIAKLEARMPAGTKLIRLHLNNAQSNGLASFAPLFATLTVMGIEPQHRESAYNAVIKQQSDLSKPQNLDSWLMENGIDLAAYHAASQTPQVAELLSYMTIVSDHYKINATPTFIVSKKWLALQDRDFPEFADHLLSLLQHDKPLEQ</sequence>
<dbReference type="InterPro" id="IPR050824">
    <property type="entry name" value="Thiol_disulfide_DsbA"/>
</dbReference>
<dbReference type="EMBL" id="CABEEZ010000097">
    <property type="protein sequence ID" value="VTR40762.1"/>
    <property type="molecule type" value="Genomic_DNA"/>
</dbReference>
<dbReference type="SUPFAM" id="SSF52833">
    <property type="entry name" value="Thioredoxin-like"/>
    <property type="match status" value="1"/>
</dbReference>
<dbReference type="KEGG" id="sfw:WN53_02165"/>